<organism evidence="2 3">
    <name type="scientific">Clostridium faecium</name>
    <dbReference type="NCBI Taxonomy" id="2762223"/>
    <lineage>
        <taxon>Bacteria</taxon>
        <taxon>Bacillati</taxon>
        <taxon>Bacillota</taxon>
        <taxon>Clostridia</taxon>
        <taxon>Eubacteriales</taxon>
        <taxon>Clostridiaceae</taxon>
        <taxon>Clostridium</taxon>
    </lineage>
</organism>
<sequence>MFKKLFSVVLCCSLILVPWSSTFAASSTDAWSVGTYYKDGYISGLIGSVDTTDDAITAADFYGSMGYKSAYSTSPTYQIMRGRFSNNNYRMESAVQFYSGHANNECIAYNYNNSGGDYKTGVYYGSNYDSSKGYKYAGIKSYNLNSVKLITFAGCNTATNGDDNIVAAAHNAGATTTIGWTESIGSGSHSNWLKRYNDYLNKGYTVSKAISHADSFSYLDNKVKKHKVYGNKNLTLTSSKRALNNDYPERETFTINYNDEAEVFDKIKNFNTEFKIDNYIVEEIVNDSGKIYDLYLLKDGYKTLDGYTIILTEGKAEVYRNNSYDELSETIIPKNINSLSYLESDVLNNVRMTTGDEGNYNILSKEIILDVSNSRKVMYYRIENVLDNGAKAVIEYYEEV</sequence>
<dbReference type="EMBL" id="JACSQB010000036">
    <property type="protein sequence ID" value="MBD8046336.1"/>
    <property type="molecule type" value="Genomic_DNA"/>
</dbReference>
<gene>
    <name evidence="2" type="ORF">H9637_04650</name>
</gene>
<name>A0ABR8YQ14_9CLOT</name>
<comment type="caution">
    <text evidence="2">The sequence shown here is derived from an EMBL/GenBank/DDBJ whole genome shotgun (WGS) entry which is preliminary data.</text>
</comment>
<feature type="signal peptide" evidence="1">
    <location>
        <begin position="1"/>
        <end position="24"/>
    </location>
</feature>
<feature type="chain" id="PRO_5045675819" evidence="1">
    <location>
        <begin position="25"/>
        <end position="400"/>
    </location>
</feature>
<keyword evidence="3" id="KW-1185">Reference proteome</keyword>
<proteinExistence type="predicted"/>
<reference evidence="2 3" key="1">
    <citation type="submission" date="2020-08" db="EMBL/GenBank/DDBJ databases">
        <title>A Genomic Blueprint of the Chicken Gut Microbiome.</title>
        <authorList>
            <person name="Gilroy R."/>
            <person name="Ravi A."/>
            <person name="Getino M."/>
            <person name="Pursley I."/>
            <person name="Horton D.L."/>
            <person name="Alikhan N.-F."/>
            <person name="Baker D."/>
            <person name="Gharbi K."/>
            <person name="Hall N."/>
            <person name="Watson M."/>
            <person name="Adriaenssens E.M."/>
            <person name="Foster-Nyarko E."/>
            <person name="Jarju S."/>
            <person name="Secka A."/>
            <person name="Antonio M."/>
            <person name="Oren A."/>
            <person name="Chaudhuri R."/>
            <person name="La Ragione R.M."/>
            <person name="Hildebrand F."/>
            <person name="Pallen M.J."/>
        </authorList>
    </citation>
    <scope>NUCLEOTIDE SEQUENCE [LARGE SCALE GENOMIC DNA]</scope>
    <source>
        <strain evidence="2 3">N37</strain>
    </source>
</reference>
<evidence type="ECO:0000256" key="1">
    <source>
        <dbReference type="SAM" id="SignalP"/>
    </source>
</evidence>
<protein>
    <submittedName>
        <fullName evidence="2">Uncharacterized protein</fullName>
    </submittedName>
</protein>
<keyword evidence="1" id="KW-0732">Signal</keyword>
<dbReference type="Proteomes" id="UP000627166">
    <property type="component" value="Unassembled WGS sequence"/>
</dbReference>
<accession>A0ABR8YQ14</accession>
<dbReference type="RefSeq" id="WP_191739307.1">
    <property type="nucleotide sequence ID" value="NZ_JACSQB010000036.1"/>
</dbReference>
<evidence type="ECO:0000313" key="3">
    <source>
        <dbReference type="Proteomes" id="UP000627166"/>
    </source>
</evidence>
<evidence type="ECO:0000313" key="2">
    <source>
        <dbReference type="EMBL" id="MBD8046336.1"/>
    </source>
</evidence>